<dbReference type="EMBL" id="RSFW01000024">
    <property type="protein sequence ID" value="RSD24445.1"/>
    <property type="molecule type" value="Genomic_DNA"/>
</dbReference>
<dbReference type="RefSeq" id="WP_125481683.1">
    <property type="nucleotide sequence ID" value="NZ_RSFW01000024.1"/>
</dbReference>
<proteinExistence type="predicted"/>
<evidence type="ECO:0000313" key="3">
    <source>
        <dbReference type="Proteomes" id="UP000279911"/>
    </source>
</evidence>
<name>A0A427TKA3_9BACI</name>
<feature type="transmembrane region" description="Helical" evidence="1">
    <location>
        <begin position="6"/>
        <end position="27"/>
    </location>
</feature>
<reference evidence="3" key="1">
    <citation type="submission" date="2018-12" db="EMBL/GenBank/DDBJ databases">
        <title>Bacillus chawlae sp. nov., Bacillus glennii sp. nov., and Bacillus saganii sp. nov. Isolated from the Vehicle Assembly Building at Kennedy Space Center where the Viking Spacecraft were Assembled.</title>
        <authorList>
            <person name="Seuylemezian A."/>
            <person name="Vaishampayan P."/>
        </authorList>
    </citation>
    <scope>NUCLEOTIDE SEQUENCE [LARGE SCALE GENOMIC DNA]</scope>
    <source>
        <strain evidence="3">DSM 13966</strain>
    </source>
</reference>
<organism evidence="2 3">
    <name type="scientific">Mesobacillus subterraneus</name>
    <dbReference type="NCBI Taxonomy" id="285983"/>
    <lineage>
        <taxon>Bacteria</taxon>
        <taxon>Bacillati</taxon>
        <taxon>Bacillota</taxon>
        <taxon>Bacilli</taxon>
        <taxon>Bacillales</taxon>
        <taxon>Bacillaceae</taxon>
        <taxon>Mesobacillus</taxon>
    </lineage>
</organism>
<keyword evidence="1" id="KW-0812">Transmembrane</keyword>
<sequence length="80" mass="9053">MKHNRFTVASGTFVSVAGLLYLIGYLFNIDILIFHQKYNETPTGFYSESRSLLPVIIGLGTGYVAEKVYLSKNVQYENKN</sequence>
<dbReference type="AlphaFoldDB" id="A0A427TKA3"/>
<comment type="caution">
    <text evidence="2">The sequence shown here is derived from an EMBL/GenBank/DDBJ whole genome shotgun (WGS) entry which is preliminary data.</text>
</comment>
<accession>A0A427TKA3</accession>
<protein>
    <submittedName>
        <fullName evidence="2">Uncharacterized protein</fullName>
    </submittedName>
</protein>
<dbReference type="Proteomes" id="UP000279911">
    <property type="component" value="Unassembled WGS sequence"/>
</dbReference>
<evidence type="ECO:0000256" key="1">
    <source>
        <dbReference type="SAM" id="Phobius"/>
    </source>
</evidence>
<keyword evidence="1" id="KW-0472">Membrane</keyword>
<keyword evidence="1" id="KW-1133">Transmembrane helix</keyword>
<gene>
    <name evidence="2" type="ORF">EJA10_19380</name>
</gene>
<evidence type="ECO:0000313" key="2">
    <source>
        <dbReference type="EMBL" id="RSD24445.1"/>
    </source>
</evidence>